<evidence type="ECO:0000313" key="3">
    <source>
        <dbReference type="Proteomes" id="UP001153620"/>
    </source>
</evidence>
<accession>A0A9N9RIP9</accession>
<dbReference type="AlphaFoldDB" id="A0A9N9RIP9"/>
<keyword evidence="1" id="KW-0812">Transmembrane</keyword>
<dbReference type="EMBL" id="OU895877">
    <property type="protein sequence ID" value="CAG9798789.1"/>
    <property type="molecule type" value="Genomic_DNA"/>
</dbReference>
<sequence length="163" mass="17952">MGLPTLNKFCFCCSLETGGIIVGWINAFFGFIGILSGITLVFLGSTAIMFPANIDVFWSGVSFLIVGSIFILFYLIYFIAGISLISAVKNRDHYRMKLIMILMGIGVIVSFISVITSLYGGLGGAIFYSIITCYFFLCIYSLYVKLKDEGRSGTVEFQPVPYS</sequence>
<feature type="transmembrane region" description="Helical" evidence="1">
    <location>
        <begin position="21"/>
        <end position="50"/>
    </location>
</feature>
<organism evidence="2 3">
    <name type="scientific">Chironomus riparius</name>
    <dbReference type="NCBI Taxonomy" id="315576"/>
    <lineage>
        <taxon>Eukaryota</taxon>
        <taxon>Metazoa</taxon>
        <taxon>Ecdysozoa</taxon>
        <taxon>Arthropoda</taxon>
        <taxon>Hexapoda</taxon>
        <taxon>Insecta</taxon>
        <taxon>Pterygota</taxon>
        <taxon>Neoptera</taxon>
        <taxon>Endopterygota</taxon>
        <taxon>Diptera</taxon>
        <taxon>Nematocera</taxon>
        <taxon>Chironomoidea</taxon>
        <taxon>Chironomidae</taxon>
        <taxon>Chironominae</taxon>
        <taxon>Chironomus</taxon>
    </lineage>
</organism>
<reference evidence="2" key="2">
    <citation type="submission" date="2022-10" db="EMBL/GenBank/DDBJ databases">
        <authorList>
            <consortium name="ENA_rothamsted_submissions"/>
            <consortium name="culmorum"/>
            <person name="King R."/>
        </authorList>
    </citation>
    <scope>NUCLEOTIDE SEQUENCE</scope>
</reference>
<evidence type="ECO:0000256" key="1">
    <source>
        <dbReference type="SAM" id="Phobius"/>
    </source>
</evidence>
<feature type="transmembrane region" description="Helical" evidence="1">
    <location>
        <begin position="98"/>
        <end position="119"/>
    </location>
</feature>
<dbReference type="OrthoDB" id="7372973at2759"/>
<name>A0A9N9RIP9_9DIPT</name>
<keyword evidence="1" id="KW-0472">Membrane</keyword>
<protein>
    <submittedName>
        <fullName evidence="2">Uncharacterized protein</fullName>
    </submittedName>
</protein>
<dbReference type="Proteomes" id="UP001153620">
    <property type="component" value="Chromosome 1"/>
</dbReference>
<keyword evidence="1" id="KW-1133">Transmembrane helix</keyword>
<gene>
    <name evidence="2" type="ORF">CHIRRI_LOCUS1767</name>
</gene>
<evidence type="ECO:0000313" key="2">
    <source>
        <dbReference type="EMBL" id="CAG9798789.1"/>
    </source>
</evidence>
<proteinExistence type="predicted"/>
<feature type="transmembrane region" description="Helical" evidence="1">
    <location>
        <begin position="125"/>
        <end position="143"/>
    </location>
</feature>
<feature type="transmembrane region" description="Helical" evidence="1">
    <location>
        <begin position="56"/>
        <end position="86"/>
    </location>
</feature>
<reference evidence="2" key="1">
    <citation type="submission" date="2022-01" db="EMBL/GenBank/DDBJ databases">
        <authorList>
            <person name="King R."/>
        </authorList>
    </citation>
    <scope>NUCLEOTIDE SEQUENCE</scope>
</reference>
<keyword evidence="3" id="KW-1185">Reference proteome</keyword>